<keyword evidence="3" id="KW-0731">Sigma factor</keyword>
<evidence type="ECO:0000256" key="4">
    <source>
        <dbReference type="ARBA" id="ARBA00023125"/>
    </source>
</evidence>
<dbReference type="InterPro" id="IPR013325">
    <property type="entry name" value="RNA_pol_sigma_r2"/>
</dbReference>
<evidence type="ECO:0000256" key="2">
    <source>
        <dbReference type="ARBA" id="ARBA00023015"/>
    </source>
</evidence>
<keyword evidence="2" id="KW-0805">Transcription regulation</keyword>
<evidence type="ECO:0000313" key="8">
    <source>
        <dbReference type="EMBL" id="SEA80302.1"/>
    </source>
</evidence>
<keyword evidence="4" id="KW-0238">DNA-binding</keyword>
<keyword evidence="9" id="KW-1185">Reference proteome</keyword>
<dbReference type="InterPro" id="IPR039425">
    <property type="entry name" value="RNA_pol_sigma-70-like"/>
</dbReference>
<dbReference type="CDD" id="cd06171">
    <property type="entry name" value="Sigma70_r4"/>
    <property type="match status" value="1"/>
</dbReference>
<dbReference type="GO" id="GO:0003677">
    <property type="term" value="F:DNA binding"/>
    <property type="evidence" value="ECO:0007669"/>
    <property type="project" value="InterPro"/>
</dbReference>
<dbReference type="PANTHER" id="PTHR43133:SF62">
    <property type="entry name" value="RNA POLYMERASE SIGMA FACTOR SIGZ"/>
    <property type="match status" value="1"/>
</dbReference>
<dbReference type="SUPFAM" id="SSF88946">
    <property type="entry name" value="Sigma2 domain of RNA polymerase sigma factors"/>
    <property type="match status" value="1"/>
</dbReference>
<dbReference type="InterPro" id="IPR007627">
    <property type="entry name" value="RNA_pol_sigma70_r2"/>
</dbReference>
<accession>A0A1H4E7K2</accession>
<evidence type="ECO:0000313" key="9">
    <source>
        <dbReference type="Proteomes" id="UP000198703"/>
    </source>
</evidence>
<dbReference type="InterPro" id="IPR036388">
    <property type="entry name" value="WH-like_DNA-bd_sf"/>
</dbReference>
<comment type="similarity">
    <text evidence="1">Belongs to the sigma-70 factor family. ECF subfamily.</text>
</comment>
<evidence type="ECO:0000259" key="7">
    <source>
        <dbReference type="Pfam" id="PF04545"/>
    </source>
</evidence>
<evidence type="ECO:0000256" key="3">
    <source>
        <dbReference type="ARBA" id="ARBA00023082"/>
    </source>
</evidence>
<feature type="domain" description="RNA polymerase sigma-70 region 4" evidence="7">
    <location>
        <begin position="139"/>
        <end position="188"/>
    </location>
</feature>
<proteinExistence type="inferred from homology"/>
<feature type="domain" description="RNA polymerase sigma-70 region 2" evidence="6">
    <location>
        <begin position="38"/>
        <end position="105"/>
    </location>
</feature>
<evidence type="ECO:0000256" key="5">
    <source>
        <dbReference type="ARBA" id="ARBA00023163"/>
    </source>
</evidence>
<dbReference type="InterPro" id="IPR014284">
    <property type="entry name" value="RNA_pol_sigma-70_dom"/>
</dbReference>
<dbReference type="NCBIfam" id="TIGR02937">
    <property type="entry name" value="sigma70-ECF"/>
    <property type="match status" value="1"/>
</dbReference>
<dbReference type="Pfam" id="PF04545">
    <property type="entry name" value="Sigma70_r4"/>
    <property type="match status" value="1"/>
</dbReference>
<sequence>MSQNPADARDAAIPAAEDSDDALMLRVAARDRAAFAALFGRYAGRVKGFMQRAGFPPHEADEAAQEVMLTVWRRAETFDPTRAGAGTWLFTVARNRRIDLMRRRRPEPDPLDPHFQPDPAPPADVAAAVADRDAAVRAALATLPPEQLEVVRLAYYEGLSQSEAAAALGAPLGTVKSRLRLAVARLREALGADFAEELFDD</sequence>
<reference evidence="8 9" key="1">
    <citation type="submission" date="2016-10" db="EMBL/GenBank/DDBJ databases">
        <authorList>
            <person name="de Groot N.N."/>
        </authorList>
    </citation>
    <scope>NUCLEOTIDE SEQUENCE [LARGE SCALE GENOMIC DNA]</scope>
    <source>
        <strain evidence="8 9">DSM 15345</strain>
    </source>
</reference>
<dbReference type="SUPFAM" id="SSF88659">
    <property type="entry name" value="Sigma3 and sigma4 domains of RNA polymerase sigma factors"/>
    <property type="match status" value="1"/>
</dbReference>
<dbReference type="Gene3D" id="1.10.1740.10">
    <property type="match status" value="1"/>
</dbReference>
<evidence type="ECO:0000259" key="6">
    <source>
        <dbReference type="Pfam" id="PF04542"/>
    </source>
</evidence>
<dbReference type="PANTHER" id="PTHR43133">
    <property type="entry name" value="RNA POLYMERASE ECF-TYPE SIGMA FACTO"/>
    <property type="match status" value="1"/>
</dbReference>
<dbReference type="Gene3D" id="1.10.10.10">
    <property type="entry name" value="Winged helix-like DNA-binding domain superfamily/Winged helix DNA-binding domain"/>
    <property type="match status" value="1"/>
</dbReference>
<dbReference type="STRING" id="89524.SAMN05444370_11262"/>
<name>A0A1H4E7K2_9RHOB</name>
<dbReference type="RefSeq" id="WP_245731091.1">
    <property type="nucleotide sequence ID" value="NZ_FNQM01000012.1"/>
</dbReference>
<dbReference type="InterPro" id="IPR013324">
    <property type="entry name" value="RNA_pol_sigma_r3/r4-like"/>
</dbReference>
<dbReference type="Pfam" id="PF04542">
    <property type="entry name" value="Sigma70_r2"/>
    <property type="match status" value="1"/>
</dbReference>
<organism evidence="8 9">
    <name type="scientific">Rubrimonas cliftonensis</name>
    <dbReference type="NCBI Taxonomy" id="89524"/>
    <lineage>
        <taxon>Bacteria</taxon>
        <taxon>Pseudomonadati</taxon>
        <taxon>Pseudomonadota</taxon>
        <taxon>Alphaproteobacteria</taxon>
        <taxon>Rhodobacterales</taxon>
        <taxon>Paracoccaceae</taxon>
        <taxon>Rubrimonas</taxon>
    </lineage>
</organism>
<keyword evidence="5" id="KW-0804">Transcription</keyword>
<dbReference type="Proteomes" id="UP000198703">
    <property type="component" value="Unassembled WGS sequence"/>
</dbReference>
<evidence type="ECO:0000256" key="1">
    <source>
        <dbReference type="ARBA" id="ARBA00010641"/>
    </source>
</evidence>
<dbReference type="GO" id="GO:0016987">
    <property type="term" value="F:sigma factor activity"/>
    <property type="evidence" value="ECO:0007669"/>
    <property type="project" value="UniProtKB-KW"/>
</dbReference>
<dbReference type="InterPro" id="IPR007630">
    <property type="entry name" value="RNA_pol_sigma70_r4"/>
</dbReference>
<dbReference type="GO" id="GO:0006352">
    <property type="term" value="P:DNA-templated transcription initiation"/>
    <property type="evidence" value="ECO:0007669"/>
    <property type="project" value="InterPro"/>
</dbReference>
<dbReference type="EMBL" id="FNQM01000012">
    <property type="protein sequence ID" value="SEA80302.1"/>
    <property type="molecule type" value="Genomic_DNA"/>
</dbReference>
<protein>
    <submittedName>
        <fullName evidence="8">RNA polymerase sigma-70 factor, ECF subfamily</fullName>
    </submittedName>
</protein>
<dbReference type="AlphaFoldDB" id="A0A1H4E7K2"/>
<gene>
    <name evidence="8" type="ORF">SAMN05444370_11262</name>
</gene>